<accession>A0A1C7Z2Y4</accession>
<dbReference type="Gene3D" id="3.10.450.40">
    <property type="match status" value="1"/>
</dbReference>
<dbReference type="OrthoDB" id="5772663at2"/>
<dbReference type="RefSeq" id="WP_065833756.1">
    <property type="nucleotide sequence ID" value="NZ_LGSI01000044.1"/>
</dbReference>
<dbReference type="Proteomes" id="UP000093104">
    <property type="component" value="Unassembled WGS sequence"/>
</dbReference>
<evidence type="ECO:0000313" key="3">
    <source>
        <dbReference type="EMBL" id="OCR24382.1"/>
    </source>
</evidence>
<feature type="chain" id="PRO_5008892060" evidence="1">
    <location>
        <begin position="23"/>
        <end position="102"/>
    </location>
</feature>
<dbReference type="InterPro" id="IPR025711">
    <property type="entry name" value="PepSY"/>
</dbReference>
<feature type="domain" description="PepSY" evidence="2">
    <location>
        <begin position="41"/>
        <end position="98"/>
    </location>
</feature>
<proteinExistence type="predicted"/>
<dbReference type="AlphaFoldDB" id="A0A1C7Z2Y4"/>
<evidence type="ECO:0000259" key="2">
    <source>
        <dbReference type="Pfam" id="PF03413"/>
    </source>
</evidence>
<feature type="signal peptide" evidence="1">
    <location>
        <begin position="1"/>
        <end position="22"/>
    </location>
</feature>
<keyword evidence="1" id="KW-0732">Signal</keyword>
<sequence length="102" mass="11025">MKTLLTLFTAALFVCSVGLASARDIGQEEAAKLRTAGIIQSTEQLKAAALAAHPGATITDSELDEEYGKHVYQVDLRDPQGIEWDVEVDATNGTILKDHQDK</sequence>
<evidence type="ECO:0000256" key="1">
    <source>
        <dbReference type="SAM" id="SignalP"/>
    </source>
</evidence>
<gene>
    <name evidence="3" type="ORF">AFK24_13890</name>
</gene>
<name>A0A1C7Z2Y4_PSESX</name>
<organism evidence="3 4">
    <name type="scientific">Pseudomonas syringae</name>
    <dbReference type="NCBI Taxonomy" id="317"/>
    <lineage>
        <taxon>Bacteria</taxon>
        <taxon>Pseudomonadati</taxon>
        <taxon>Pseudomonadota</taxon>
        <taxon>Gammaproteobacteria</taxon>
        <taxon>Pseudomonadales</taxon>
        <taxon>Pseudomonadaceae</taxon>
        <taxon>Pseudomonas</taxon>
    </lineage>
</organism>
<dbReference type="Pfam" id="PF03413">
    <property type="entry name" value="PepSY"/>
    <property type="match status" value="1"/>
</dbReference>
<comment type="caution">
    <text evidence="3">The sequence shown here is derived from an EMBL/GenBank/DDBJ whole genome shotgun (WGS) entry which is preliminary data.</text>
</comment>
<reference evidence="3 4" key="1">
    <citation type="submission" date="2015-07" db="EMBL/GenBank/DDBJ databases">
        <title>Draft genome sequence of a diazotrophic, plant growth-promoting rhizobacterium of the Pseudomonas syringae complex.</title>
        <authorList>
            <person name="Patten C.L."/>
            <person name="Jeong H."/>
        </authorList>
    </citation>
    <scope>NUCLEOTIDE SEQUENCE [LARGE SCALE GENOMIC DNA]</scope>
    <source>
        <strain evidence="3 4">GR12-2</strain>
    </source>
</reference>
<dbReference type="EMBL" id="LGSI01000044">
    <property type="protein sequence ID" value="OCR24382.1"/>
    <property type="molecule type" value="Genomic_DNA"/>
</dbReference>
<evidence type="ECO:0000313" key="4">
    <source>
        <dbReference type="Proteomes" id="UP000093104"/>
    </source>
</evidence>
<protein>
    <submittedName>
        <fullName evidence="3">Peptidase</fullName>
    </submittedName>
</protein>